<gene>
    <name evidence="1" type="ORF">OLC1_LOCUS21332</name>
</gene>
<dbReference type="GO" id="GO:0005771">
    <property type="term" value="C:multivesicular body"/>
    <property type="evidence" value="ECO:0007669"/>
    <property type="project" value="TreeGrafter"/>
</dbReference>
<proteinExistence type="predicted"/>
<dbReference type="GO" id="GO:0006900">
    <property type="term" value="P:vesicle budding from membrane"/>
    <property type="evidence" value="ECO:0007669"/>
    <property type="project" value="TreeGrafter"/>
</dbReference>
<dbReference type="EMBL" id="OX459125">
    <property type="protein sequence ID" value="CAI9114649.1"/>
    <property type="molecule type" value="Genomic_DNA"/>
</dbReference>
<organism evidence="1 2">
    <name type="scientific">Oldenlandia corymbosa var. corymbosa</name>
    <dbReference type="NCBI Taxonomy" id="529605"/>
    <lineage>
        <taxon>Eukaryota</taxon>
        <taxon>Viridiplantae</taxon>
        <taxon>Streptophyta</taxon>
        <taxon>Embryophyta</taxon>
        <taxon>Tracheophyta</taxon>
        <taxon>Spermatophyta</taxon>
        <taxon>Magnoliopsida</taxon>
        <taxon>eudicotyledons</taxon>
        <taxon>Gunneridae</taxon>
        <taxon>Pentapetalae</taxon>
        <taxon>asterids</taxon>
        <taxon>lamiids</taxon>
        <taxon>Gentianales</taxon>
        <taxon>Rubiaceae</taxon>
        <taxon>Rubioideae</taxon>
        <taxon>Spermacoceae</taxon>
        <taxon>Hedyotis-Oldenlandia complex</taxon>
        <taxon>Oldenlandia</taxon>
    </lineage>
</organism>
<dbReference type="InterPro" id="IPR005024">
    <property type="entry name" value="Snf7_fam"/>
</dbReference>
<dbReference type="AlphaFoldDB" id="A0AAV1E406"/>
<dbReference type="Proteomes" id="UP001161247">
    <property type="component" value="Chromosome 8"/>
</dbReference>
<dbReference type="PANTHER" id="PTHR22761">
    <property type="entry name" value="CHARGED MULTIVESICULAR BODY PROTEIN"/>
    <property type="match status" value="1"/>
</dbReference>
<dbReference type="Gene3D" id="6.10.140.1230">
    <property type="match status" value="1"/>
</dbReference>
<dbReference type="GO" id="GO:0032511">
    <property type="term" value="P:late endosome to vacuole transport via multivesicular body sorting pathway"/>
    <property type="evidence" value="ECO:0007669"/>
    <property type="project" value="TreeGrafter"/>
</dbReference>
<accession>A0AAV1E406</accession>
<sequence>MNAGQGEDEQITNSKIQIKISPPPPFHDVINRRHLTLTFQLHFPVILTVHDRPSLLLERQRFLFSNGALWRSFLLRQDSFFTPKNSVSCTFRMSLKSDGNNKDLFECRSMVNEEEEEGERVGAFLRREVPDWDDPVKAVARFKGFSGQRSDWEGRYLFWRELILKVAQHLGTFIIRPSRLNDVWFRREGALSPLCLPQVLLEMYEAGDILKEVDLTRPASGTLSMIFRKAVNALSFSSLSSSATPKFLSDDYYVLTTLLKDKALEVIKILSESHWTSSCVITFRKFKEICGGSKEASAILSYLSGSQKAKYLIISRNDAIEGLKVSLSPEAVSDITSLDYDVLHLTWTAENLEQQLHVIDQRCQKSRGSAVACLRSGNRKLALRHAKELKVAYESREKCTILLNRVEEVLRVIGDIESSRKVTEAIKLGAKAMRDNGMSIEEVELSLEDLKTSVESLREVEEVLGAAPAGAEIEDEDIEDELKMLEMDIGGGSTQEPNADTDVGETVALSNSAGAPEASETVDTLSDSISKLSIKSRRATEAV</sequence>
<dbReference type="PANTHER" id="PTHR22761:SF7">
    <property type="entry name" value="SNF7 FAMILY PROTEIN"/>
    <property type="match status" value="1"/>
</dbReference>
<reference evidence="1" key="1">
    <citation type="submission" date="2023-03" db="EMBL/GenBank/DDBJ databases">
        <authorList>
            <person name="Julca I."/>
        </authorList>
    </citation>
    <scope>NUCLEOTIDE SEQUENCE</scope>
</reference>
<keyword evidence="2" id="KW-1185">Reference proteome</keyword>
<dbReference type="GO" id="GO:0000815">
    <property type="term" value="C:ESCRT III complex"/>
    <property type="evidence" value="ECO:0007669"/>
    <property type="project" value="TreeGrafter"/>
</dbReference>
<dbReference type="GO" id="GO:0009898">
    <property type="term" value="C:cytoplasmic side of plasma membrane"/>
    <property type="evidence" value="ECO:0007669"/>
    <property type="project" value="TreeGrafter"/>
</dbReference>
<evidence type="ECO:0000313" key="1">
    <source>
        <dbReference type="EMBL" id="CAI9114649.1"/>
    </source>
</evidence>
<name>A0AAV1E406_OLDCO</name>
<evidence type="ECO:0000313" key="2">
    <source>
        <dbReference type="Proteomes" id="UP001161247"/>
    </source>
</evidence>
<dbReference type="Pfam" id="PF25880">
    <property type="entry name" value="WHD_CHMP7_1st"/>
    <property type="match status" value="1"/>
</dbReference>
<protein>
    <submittedName>
        <fullName evidence="1">OLC1v1015418C1</fullName>
    </submittedName>
</protein>
<dbReference type="Pfam" id="PF03357">
    <property type="entry name" value="Snf7"/>
    <property type="match status" value="1"/>
</dbReference>